<gene>
    <name evidence="2" type="ORF">J2Z65_004003</name>
</gene>
<comment type="caution">
    <text evidence="2">The sequence shown here is derived from an EMBL/GenBank/DDBJ whole genome shotgun (WGS) entry which is preliminary data.</text>
</comment>
<keyword evidence="3" id="KW-1185">Reference proteome</keyword>
<feature type="transmembrane region" description="Helical" evidence="1">
    <location>
        <begin position="203"/>
        <end position="221"/>
    </location>
</feature>
<evidence type="ECO:0000313" key="2">
    <source>
        <dbReference type="EMBL" id="MBP1964780.1"/>
    </source>
</evidence>
<dbReference type="EMBL" id="JAGGKV010000010">
    <property type="protein sequence ID" value="MBP1964780.1"/>
    <property type="molecule type" value="Genomic_DNA"/>
</dbReference>
<feature type="transmembrane region" description="Helical" evidence="1">
    <location>
        <begin position="163"/>
        <end position="183"/>
    </location>
</feature>
<evidence type="ECO:0000256" key="1">
    <source>
        <dbReference type="SAM" id="Phobius"/>
    </source>
</evidence>
<keyword evidence="1" id="KW-0812">Transmembrane</keyword>
<organism evidence="2 3">
    <name type="scientific">Paenibacillus aceris</name>
    <dbReference type="NCBI Taxonomy" id="869555"/>
    <lineage>
        <taxon>Bacteria</taxon>
        <taxon>Bacillati</taxon>
        <taxon>Bacillota</taxon>
        <taxon>Bacilli</taxon>
        <taxon>Bacillales</taxon>
        <taxon>Paenibacillaceae</taxon>
        <taxon>Paenibacillus</taxon>
    </lineage>
</organism>
<accession>A0ABS4I1K3</accession>
<sequence>MLQKPRRQIAFVSLLGITQLHLRNPYIIAWWSAAFPGFGHLLLSKYFRGFMLIGWEMLINSQMHLNEAIVYTFTAQFDKANEVLNIRWMSLYAPVYLFSIYDSYRTSVDLNHQYLLARRENAPVESFKMSGMEINYLDKRSPWLAVVWSLLMPGMGQLYTHRIINAFFVLVNWIVVSYLSHLLEGIHYLLYWDLSRAASVLDMHWILFLPSIYGFAVYDAYVNTVEYNKLFDHEQAVMLKRSYQPPQFPFPKSLLRK</sequence>
<keyword evidence="1" id="KW-1133">Transmembrane helix</keyword>
<name>A0ABS4I1K3_9BACL</name>
<proteinExistence type="predicted"/>
<reference evidence="2 3" key="1">
    <citation type="submission" date="2021-03" db="EMBL/GenBank/DDBJ databases">
        <title>Genomic Encyclopedia of Type Strains, Phase IV (KMG-IV): sequencing the most valuable type-strain genomes for metagenomic binning, comparative biology and taxonomic classification.</title>
        <authorList>
            <person name="Goeker M."/>
        </authorList>
    </citation>
    <scope>NUCLEOTIDE SEQUENCE [LARGE SCALE GENOMIC DNA]</scope>
    <source>
        <strain evidence="2 3">DSM 24950</strain>
    </source>
</reference>
<evidence type="ECO:0000313" key="3">
    <source>
        <dbReference type="Proteomes" id="UP001519344"/>
    </source>
</evidence>
<dbReference type="RefSeq" id="WP_240159491.1">
    <property type="nucleotide sequence ID" value="NZ_JAAOZR010000005.1"/>
</dbReference>
<dbReference type="Proteomes" id="UP001519344">
    <property type="component" value="Unassembled WGS sequence"/>
</dbReference>
<protein>
    <submittedName>
        <fullName evidence="2">TM2 domain-containing membrane protein YozV</fullName>
    </submittedName>
</protein>
<keyword evidence="1" id="KW-0472">Membrane</keyword>